<dbReference type="GO" id="GO:0016627">
    <property type="term" value="F:oxidoreductase activity, acting on the CH-CH group of donors"/>
    <property type="evidence" value="ECO:0007669"/>
    <property type="project" value="TreeGrafter"/>
</dbReference>
<sequence length="186" mass="19926">MTPQPAPRPPAFTPSPEAPPAGREPAPEPARAEPSGDRPRPRVLTEEEASDLLGGQLFGVLSLVRASGRPHLSTVLFRWDPATRLLRIPSVADRFKVRRLRRAPLAALHAAPGPLSYAVAEGEAEISEVTRTPGDAVGRELLAISAAHEAIEDEAAFLAELVAERRVVIRLRVSRLYGTSLEGTAG</sequence>
<feature type="compositionally biased region" description="Pro residues" evidence="2">
    <location>
        <begin position="1"/>
        <end position="19"/>
    </location>
</feature>
<reference evidence="3 4" key="1">
    <citation type="journal article" date="2014" name="Int. J. Syst. Evol. Microbiol.">
        <title>Streptomyces hoynatensis sp. nov., isolated from deep marine sediment.</title>
        <authorList>
            <person name="Veyisoglu A."/>
            <person name="Sahin N."/>
        </authorList>
    </citation>
    <scope>NUCLEOTIDE SEQUENCE [LARGE SCALE GENOMIC DNA]</scope>
    <source>
        <strain evidence="3 4">KCTC 29097</strain>
    </source>
</reference>
<dbReference type="GO" id="GO:0005829">
    <property type="term" value="C:cytosol"/>
    <property type="evidence" value="ECO:0007669"/>
    <property type="project" value="TreeGrafter"/>
</dbReference>
<dbReference type="Gene3D" id="2.30.110.10">
    <property type="entry name" value="Electron Transport, Fmn-binding Protein, Chain A"/>
    <property type="match status" value="1"/>
</dbReference>
<evidence type="ECO:0000313" key="4">
    <source>
        <dbReference type="Proteomes" id="UP000272474"/>
    </source>
</evidence>
<comment type="caution">
    <text evidence="3">The sequence shown here is derived from an EMBL/GenBank/DDBJ whole genome shotgun (WGS) entry which is preliminary data.</text>
</comment>
<dbReference type="PANTHER" id="PTHR35176:SF6">
    <property type="entry name" value="HEME OXYGENASE HI_0854-RELATED"/>
    <property type="match status" value="1"/>
</dbReference>
<keyword evidence="1" id="KW-0560">Oxidoreductase</keyword>
<proteinExistence type="predicted"/>
<dbReference type="EMBL" id="RBAL01000007">
    <property type="protein sequence ID" value="RKN41824.1"/>
    <property type="molecule type" value="Genomic_DNA"/>
</dbReference>
<name>A0A3A9Z1M8_9ACTN</name>
<dbReference type="PANTHER" id="PTHR35176">
    <property type="entry name" value="HEME OXYGENASE HI_0854-RELATED"/>
    <property type="match status" value="1"/>
</dbReference>
<dbReference type="InterPro" id="IPR052019">
    <property type="entry name" value="F420H2_bilvrd_red/Heme_oxyg"/>
</dbReference>
<accession>A0A3A9Z1M8</accession>
<evidence type="ECO:0000256" key="2">
    <source>
        <dbReference type="SAM" id="MobiDB-lite"/>
    </source>
</evidence>
<feature type="compositionally biased region" description="Basic and acidic residues" evidence="2">
    <location>
        <begin position="30"/>
        <end position="43"/>
    </location>
</feature>
<dbReference type="GO" id="GO:0070967">
    <property type="term" value="F:coenzyme F420 binding"/>
    <property type="evidence" value="ECO:0007669"/>
    <property type="project" value="TreeGrafter"/>
</dbReference>
<dbReference type="InterPro" id="IPR012349">
    <property type="entry name" value="Split_barrel_FMN-bd"/>
</dbReference>
<gene>
    <name evidence="3" type="ORF">D7294_15345</name>
</gene>
<dbReference type="OrthoDB" id="1094370at2"/>
<dbReference type="AlphaFoldDB" id="A0A3A9Z1M8"/>
<dbReference type="RefSeq" id="WP_120679847.1">
    <property type="nucleotide sequence ID" value="NZ_RBAL01000007.1"/>
</dbReference>
<protein>
    <submittedName>
        <fullName evidence="3">PPOX class F420-dependent oxidoreductase</fullName>
    </submittedName>
</protein>
<dbReference type="SUPFAM" id="SSF50475">
    <property type="entry name" value="FMN-binding split barrel"/>
    <property type="match status" value="1"/>
</dbReference>
<organism evidence="3 4">
    <name type="scientific">Streptomyces hoynatensis</name>
    <dbReference type="NCBI Taxonomy" id="1141874"/>
    <lineage>
        <taxon>Bacteria</taxon>
        <taxon>Bacillati</taxon>
        <taxon>Actinomycetota</taxon>
        <taxon>Actinomycetes</taxon>
        <taxon>Kitasatosporales</taxon>
        <taxon>Streptomycetaceae</taxon>
        <taxon>Streptomyces</taxon>
    </lineage>
</organism>
<dbReference type="Proteomes" id="UP000272474">
    <property type="component" value="Unassembled WGS sequence"/>
</dbReference>
<keyword evidence="4" id="KW-1185">Reference proteome</keyword>
<evidence type="ECO:0000313" key="3">
    <source>
        <dbReference type="EMBL" id="RKN41824.1"/>
    </source>
</evidence>
<evidence type="ECO:0000256" key="1">
    <source>
        <dbReference type="ARBA" id="ARBA00023002"/>
    </source>
</evidence>
<feature type="region of interest" description="Disordered" evidence="2">
    <location>
        <begin position="1"/>
        <end position="43"/>
    </location>
</feature>